<accession>A0ABP7A203</accession>
<dbReference type="Proteomes" id="UP001501074">
    <property type="component" value="Unassembled WGS sequence"/>
</dbReference>
<dbReference type="RefSeq" id="WP_231481336.1">
    <property type="nucleotide sequence ID" value="NZ_BAAAZO010000009.1"/>
</dbReference>
<evidence type="ECO:0000313" key="1">
    <source>
        <dbReference type="EMBL" id="GAA3623377.1"/>
    </source>
</evidence>
<proteinExistence type="predicted"/>
<gene>
    <name evidence="1" type="ORF">GCM10022223_45430</name>
</gene>
<keyword evidence="2" id="KW-1185">Reference proteome</keyword>
<evidence type="ECO:0008006" key="3">
    <source>
        <dbReference type="Google" id="ProtNLM"/>
    </source>
</evidence>
<sequence>MNAAELSIWDGSATMEHFADVRGAFHVAYPRRSVADFRDALTVQAASAGFMAVAAYEGRALVGCVYGLPLSSGGPWWAGLDPHQSDDFVFEDGLRTFALLEFCGPPGGDTALGGRLVRALLSRRREKRATTKSPAVTGVNSLPWGRCGSVPGSYGDVPVSVLGLPI</sequence>
<dbReference type="EMBL" id="BAAAZO010000009">
    <property type="protein sequence ID" value="GAA3623377.1"/>
    <property type="molecule type" value="Genomic_DNA"/>
</dbReference>
<evidence type="ECO:0000313" key="2">
    <source>
        <dbReference type="Proteomes" id="UP001501074"/>
    </source>
</evidence>
<organism evidence="1 2">
    <name type="scientific">Kineosporia mesophila</name>
    <dbReference type="NCBI Taxonomy" id="566012"/>
    <lineage>
        <taxon>Bacteria</taxon>
        <taxon>Bacillati</taxon>
        <taxon>Actinomycetota</taxon>
        <taxon>Actinomycetes</taxon>
        <taxon>Kineosporiales</taxon>
        <taxon>Kineosporiaceae</taxon>
        <taxon>Kineosporia</taxon>
    </lineage>
</organism>
<comment type="caution">
    <text evidence="1">The sequence shown here is derived from an EMBL/GenBank/DDBJ whole genome shotgun (WGS) entry which is preliminary data.</text>
</comment>
<name>A0ABP7A203_9ACTN</name>
<protein>
    <recommendedName>
        <fullName evidence="3">N-acetyltransferase domain-containing protein</fullName>
    </recommendedName>
</protein>
<reference evidence="2" key="1">
    <citation type="journal article" date="2019" name="Int. J. Syst. Evol. Microbiol.">
        <title>The Global Catalogue of Microorganisms (GCM) 10K type strain sequencing project: providing services to taxonomists for standard genome sequencing and annotation.</title>
        <authorList>
            <consortium name="The Broad Institute Genomics Platform"/>
            <consortium name="The Broad Institute Genome Sequencing Center for Infectious Disease"/>
            <person name="Wu L."/>
            <person name="Ma J."/>
        </authorList>
    </citation>
    <scope>NUCLEOTIDE SEQUENCE [LARGE SCALE GENOMIC DNA]</scope>
    <source>
        <strain evidence="2">JCM 16902</strain>
    </source>
</reference>